<reference evidence="3 4" key="1">
    <citation type="submission" date="2014-09" db="EMBL/GenBank/DDBJ databases">
        <title>Genome sequencing of Methyloceanibacter caenitepidi Gela4.</title>
        <authorList>
            <person name="Takeuchi M."/>
            <person name="Susumu S."/>
            <person name="Kamagata Y."/>
            <person name="Oshima K."/>
            <person name="Hattori M."/>
            <person name="Iwasaki W."/>
        </authorList>
    </citation>
    <scope>NUCLEOTIDE SEQUENCE [LARGE SCALE GENOMIC DNA]</scope>
    <source>
        <strain evidence="3 4">Gela4</strain>
    </source>
</reference>
<feature type="transmembrane region" description="Helical" evidence="1">
    <location>
        <begin position="7"/>
        <end position="28"/>
    </location>
</feature>
<dbReference type="Proteomes" id="UP000031643">
    <property type="component" value="Chromosome"/>
</dbReference>
<accession>A0A0A8K7F4</accession>
<keyword evidence="4" id="KW-1185">Reference proteome</keyword>
<organism evidence="3 4">
    <name type="scientific">Methyloceanibacter caenitepidi</name>
    <dbReference type="NCBI Taxonomy" id="1384459"/>
    <lineage>
        <taxon>Bacteria</taxon>
        <taxon>Pseudomonadati</taxon>
        <taxon>Pseudomonadota</taxon>
        <taxon>Alphaproteobacteria</taxon>
        <taxon>Hyphomicrobiales</taxon>
        <taxon>Hyphomicrobiaceae</taxon>
        <taxon>Methyloceanibacter</taxon>
    </lineage>
</organism>
<gene>
    <name evidence="3" type="ORF">GL4_3322</name>
</gene>
<feature type="transmembrane region" description="Helical" evidence="1">
    <location>
        <begin position="34"/>
        <end position="54"/>
    </location>
</feature>
<dbReference type="EMBL" id="AP014648">
    <property type="protein sequence ID" value="BAQ18746.1"/>
    <property type="molecule type" value="Genomic_DNA"/>
</dbReference>
<dbReference type="InterPro" id="IPR025902">
    <property type="entry name" value="LssY-like-C_dom"/>
</dbReference>
<protein>
    <recommendedName>
        <fullName evidence="2">LssY-like C-terminal domain-containing protein</fullName>
    </recommendedName>
</protein>
<evidence type="ECO:0000259" key="2">
    <source>
        <dbReference type="Pfam" id="PF14067"/>
    </source>
</evidence>
<evidence type="ECO:0000313" key="4">
    <source>
        <dbReference type="Proteomes" id="UP000031643"/>
    </source>
</evidence>
<evidence type="ECO:0000256" key="1">
    <source>
        <dbReference type="SAM" id="Phobius"/>
    </source>
</evidence>
<dbReference type="HOGENOM" id="CLU_077952_0_0_5"/>
<keyword evidence="1" id="KW-0472">Membrane</keyword>
<proteinExistence type="predicted"/>
<dbReference type="KEGG" id="mcg:GL4_3322"/>
<keyword evidence="1" id="KW-1133">Transmembrane helix</keyword>
<feature type="domain" description="LssY-like C-terminal" evidence="2">
    <location>
        <begin position="64"/>
        <end position="258"/>
    </location>
</feature>
<dbReference type="STRING" id="1384459.GL4_3322"/>
<sequence>MILILQRLAVLALGAVGIWLIVNVFQWVDGELPSVLALAATYGLAAYVILPYIVRMGLMVLRHKHVPSFTLTGDGLPGDPVNLALEGTFDELRAAFAKAGWHEADPLTLSSSWGMVRAFVLNTSYPKAPFSTLYLFGRGQDIGFQKPIGKSPRKRHHVRFWAKCLTEAQTVDDVFWHGTNRPDTRERVLWVGAGTKDTGFSLTRLTFQITHATDADTNAERDFIMAELSRNGTIGVVDLYEAGEELAAGKVNHYVTDGIIAVAPLLTDQRPQAT</sequence>
<dbReference type="Pfam" id="PF14067">
    <property type="entry name" value="LssY_C"/>
    <property type="match status" value="1"/>
</dbReference>
<evidence type="ECO:0000313" key="3">
    <source>
        <dbReference type="EMBL" id="BAQ18746.1"/>
    </source>
</evidence>
<dbReference type="AlphaFoldDB" id="A0A0A8K7F4"/>
<name>A0A0A8K7F4_9HYPH</name>
<keyword evidence="1" id="KW-0812">Transmembrane</keyword>